<reference evidence="9" key="1">
    <citation type="submission" date="2019-09" db="EMBL/GenBank/DDBJ databases">
        <title>Yersinia canariae sp. nov., isolated from a human yersiniosis case.</title>
        <authorList>
            <person name="Nguyen S.V."/>
            <person name="Greig D."/>
            <person name="Hurley D."/>
            <person name="Cao Y."/>
            <person name="McCabe E."/>
            <person name="Mitchell M."/>
            <person name="Jenkins C."/>
            <person name="Fanning S."/>
        </authorList>
    </citation>
    <scope>NUCLEOTIDE SEQUENCE [LARGE SCALE GENOMIC DNA]</scope>
    <source>
        <strain evidence="9">NCTC 14382</strain>
    </source>
</reference>
<keyword evidence="4" id="KW-0732">Signal</keyword>
<feature type="domain" description="YknX-like C-terminal permuted SH3-like" evidence="7">
    <location>
        <begin position="302"/>
        <end position="366"/>
    </location>
</feature>
<dbReference type="InterPro" id="IPR058637">
    <property type="entry name" value="YknX-like_C"/>
</dbReference>
<dbReference type="PANTHER" id="PTHR30158">
    <property type="entry name" value="ACRA/E-RELATED COMPONENT OF DRUG EFFLUX TRANSPORTER"/>
    <property type="match status" value="1"/>
</dbReference>
<dbReference type="GO" id="GO:0022857">
    <property type="term" value="F:transmembrane transporter activity"/>
    <property type="evidence" value="ECO:0007669"/>
    <property type="project" value="InterPro"/>
</dbReference>
<dbReference type="NCBIfam" id="TIGR01730">
    <property type="entry name" value="RND_mfp"/>
    <property type="match status" value="1"/>
</dbReference>
<dbReference type="Gene3D" id="2.40.50.100">
    <property type="match status" value="1"/>
</dbReference>
<dbReference type="Gene3D" id="2.40.30.170">
    <property type="match status" value="1"/>
</dbReference>
<dbReference type="AlphaFoldDB" id="A0A857F260"/>
<dbReference type="GO" id="GO:0046677">
    <property type="term" value="P:response to antibiotic"/>
    <property type="evidence" value="ECO:0007669"/>
    <property type="project" value="TreeGrafter"/>
</dbReference>
<dbReference type="GO" id="GO:0005886">
    <property type="term" value="C:plasma membrane"/>
    <property type="evidence" value="ECO:0007669"/>
    <property type="project" value="TreeGrafter"/>
</dbReference>
<evidence type="ECO:0000259" key="7">
    <source>
        <dbReference type="Pfam" id="PF25989"/>
    </source>
</evidence>
<dbReference type="KEGG" id="yca:F0T03_12220"/>
<evidence type="ECO:0000259" key="5">
    <source>
        <dbReference type="Pfam" id="PF25917"/>
    </source>
</evidence>
<sequence length="375" mass="40403">MMLNRTTKISVLSLFWLLSACDSGSEIATQTQEMPATVNVMTLITEPVSQEHTFPGRVAAYRIAQIRPQVSGIVTEMKFSQGSELTPGQALFQIDPAPFKADVNSAAASLQKVQASYRQLQAKANRLAKIRHSGAVSDQDYEEALSAADQAKAAISEARSMLERRQLDLSYSTVKSPISGRVDQNFITEGALVNANDSQPLATVQQIDKVYVDVRQPAAQMNALRAAAGTLASRENTATAAIISADGTPYGNKAQILFTGVSVDAGTGDVVMRLLVDNPDRTLLPGMYVQAKISRLLEKNGLLVPRETVVREGDKTYVWLNEMGKAKAVEVELGEAIGSKFFITNGLKAGDQLVIKGMGRLQEGLPLQLAQGAHQ</sequence>
<protein>
    <submittedName>
        <fullName evidence="8">Efflux RND transporter periplasmic adaptor subunit</fullName>
    </submittedName>
</protein>
<name>A0A857F260_9GAMM</name>
<dbReference type="Gene3D" id="2.40.420.20">
    <property type="match status" value="1"/>
</dbReference>
<comment type="similarity">
    <text evidence="2">Belongs to the membrane fusion protein (MFP) (TC 8.A.1) family.</text>
</comment>
<dbReference type="InterPro" id="IPR058626">
    <property type="entry name" value="MdtA-like_b-barrel"/>
</dbReference>
<dbReference type="Pfam" id="PF25917">
    <property type="entry name" value="BSH_RND"/>
    <property type="match status" value="1"/>
</dbReference>
<proteinExistence type="inferred from homology"/>
<evidence type="ECO:0000313" key="9">
    <source>
        <dbReference type="Proteomes" id="UP000464402"/>
    </source>
</evidence>
<organism evidence="8 9">
    <name type="scientific">Yersinia canariae</name>
    <dbReference type="NCBI Taxonomy" id="2607663"/>
    <lineage>
        <taxon>Bacteria</taxon>
        <taxon>Pseudomonadati</taxon>
        <taxon>Pseudomonadota</taxon>
        <taxon>Gammaproteobacteria</taxon>
        <taxon>Enterobacterales</taxon>
        <taxon>Yersiniaceae</taxon>
        <taxon>Yersinia</taxon>
    </lineage>
</organism>
<feature type="domain" description="Multidrug resistance protein MdtA-like barrel-sandwich hybrid" evidence="5">
    <location>
        <begin position="62"/>
        <end position="205"/>
    </location>
</feature>
<evidence type="ECO:0000256" key="2">
    <source>
        <dbReference type="ARBA" id="ARBA00009477"/>
    </source>
</evidence>
<dbReference type="Proteomes" id="UP000464402">
    <property type="component" value="Chromosome"/>
</dbReference>
<feature type="coiled-coil region" evidence="3">
    <location>
        <begin position="103"/>
        <end position="161"/>
    </location>
</feature>
<dbReference type="Pfam" id="PF25944">
    <property type="entry name" value="Beta-barrel_RND"/>
    <property type="match status" value="1"/>
</dbReference>
<feature type="domain" description="Multidrug resistance protein MdtA-like beta-barrel" evidence="6">
    <location>
        <begin position="210"/>
        <end position="294"/>
    </location>
</feature>
<dbReference type="InterPro" id="IPR058625">
    <property type="entry name" value="MdtA-like_BSH"/>
</dbReference>
<dbReference type="Pfam" id="PF25989">
    <property type="entry name" value="YknX_C"/>
    <property type="match status" value="1"/>
</dbReference>
<dbReference type="PROSITE" id="PS51257">
    <property type="entry name" value="PROKAR_LIPOPROTEIN"/>
    <property type="match status" value="1"/>
</dbReference>
<gene>
    <name evidence="8" type="ORF">F0T03_12220</name>
</gene>
<dbReference type="Gene3D" id="1.10.287.470">
    <property type="entry name" value="Helix hairpin bin"/>
    <property type="match status" value="1"/>
</dbReference>
<feature type="chain" id="PRO_5032999528" evidence="4">
    <location>
        <begin position="29"/>
        <end position="375"/>
    </location>
</feature>
<evidence type="ECO:0000256" key="4">
    <source>
        <dbReference type="SAM" id="SignalP"/>
    </source>
</evidence>
<dbReference type="EMBL" id="CP043727">
    <property type="protein sequence ID" value="QHB32859.1"/>
    <property type="molecule type" value="Genomic_DNA"/>
</dbReference>
<keyword evidence="9" id="KW-1185">Reference proteome</keyword>
<dbReference type="RefSeq" id="WP_159678538.1">
    <property type="nucleotide sequence ID" value="NZ_CP043727.1"/>
</dbReference>
<accession>A0A857F260</accession>
<dbReference type="InterPro" id="IPR006143">
    <property type="entry name" value="RND_pump_MFP"/>
</dbReference>
<dbReference type="SUPFAM" id="SSF111369">
    <property type="entry name" value="HlyD-like secretion proteins"/>
    <property type="match status" value="1"/>
</dbReference>
<feature type="signal peptide" evidence="4">
    <location>
        <begin position="1"/>
        <end position="28"/>
    </location>
</feature>
<dbReference type="GO" id="GO:0030313">
    <property type="term" value="C:cell envelope"/>
    <property type="evidence" value="ECO:0007669"/>
    <property type="project" value="UniProtKB-SubCell"/>
</dbReference>
<evidence type="ECO:0000259" key="6">
    <source>
        <dbReference type="Pfam" id="PF25944"/>
    </source>
</evidence>
<dbReference type="PANTHER" id="PTHR30158:SF24">
    <property type="entry name" value="HLYD FAMILY SECRETION PROTEIN"/>
    <property type="match status" value="1"/>
</dbReference>
<evidence type="ECO:0000256" key="1">
    <source>
        <dbReference type="ARBA" id="ARBA00004519"/>
    </source>
</evidence>
<comment type="subcellular location">
    <subcellularLocation>
        <location evidence="1">Cell inner membrane</location>
        <topology evidence="1">Lipid-anchor</topology>
    </subcellularLocation>
</comment>
<evidence type="ECO:0000313" key="8">
    <source>
        <dbReference type="EMBL" id="QHB32859.1"/>
    </source>
</evidence>
<evidence type="ECO:0000256" key="3">
    <source>
        <dbReference type="SAM" id="Coils"/>
    </source>
</evidence>
<keyword evidence="3" id="KW-0175">Coiled coil</keyword>